<evidence type="ECO:0000256" key="7">
    <source>
        <dbReference type="SAM" id="Phobius"/>
    </source>
</evidence>
<dbReference type="InterPro" id="IPR017441">
    <property type="entry name" value="Protein_kinase_ATP_BS"/>
</dbReference>
<keyword evidence="2 5" id="KW-0547">Nucleotide-binding</keyword>
<evidence type="ECO:0000256" key="6">
    <source>
        <dbReference type="SAM" id="MobiDB-lite"/>
    </source>
</evidence>
<feature type="compositionally biased region" description="Basic and acidic residues" evidence="6">
    <location>
        <begin position="516"/>
        <end position="540"/>
    </location>
</feature>
<accession>A0A250JI28</accession>
<evidence type="ECO:0000256" key="2">
    <source>
        <dbReference type="ARBA" id="ARBA00022741"/>
    </source>
</evidence>
<evidence type="ECO:0000313" key="9">
    <source>
        <dbReference type="EMBL" id="ATB43051.1"/>
    </source>
</evidence>
<feature type="transmembrane region" description="Helical" evidence="7">
    <location>
        <begin position="143"/>
        <end position="163"/>
    </location>
</feature>
<evidence type="ECO:0000256" key="4">
    <source>
        <dbReference type="ARBA" id="ARBA00022840"/>
    </source>
</evidence>
<keyword evidence="7" id="KW-0472">Membrane</keyword>
<dbReference type="PROSITE" id="PS50011">
    <property type="entry name" value="PROTEIN_KINASE_DOM"/>
    <property type="match status" value="1"/>
</dbReference>
<protein>
    <submittedName>
        <fullName evidence="9">Serine/threonine protein kinase PrkC, regulator of stationary phase</fullName>
    </submittedName>
</protein>
<dbReference type="GO" id="GO:0004674">
    <property type="term" value="F:protein serine/threonine kinase activity"/>
    <property type="evidence" value="ECO:0007669"/>
    <property type="project" value="UniProtKB-KW"/>
</dbReference>
<dbReference type="InterPro" id="IPR000719">
    <property type="entry name" value="Prot_kinase_dom"/>
</dbReference>
<dbReference type="PANTHER" id="PTHR43289">
    <property type="entry name" value="MITOGEN-ACTIVATED PROTEIN KINASE KINASE KINASE 20-RELATED"/>
    <property type="match status" value="1"/>
</dbReference>
<reference evidence="9 10" key="1">
    <citation type="submission" date="2017-06" db="EMBL/GenBank/DDBJ databases">
        <title>Sequencing and comparative analysis of myxobacterial genomes.</title>
        <authorList>
            <person name="Rupp O."/>
            <person name="Goesmann A."/>
            <person name="Sogaard-Andersen L."/>
        </authorList>
    </citation>
    <scope>NUCLEOTIDE SEQUENCE [LARGE SCALE GENOMIC DNA]</scope>
    <source>
        <strain evidence="9 10">DSM 52655</strain>
    </source>
</reference>
<feature type="domain" description="Protein kinase" evidence="8">
    <location>
        <begin position="220"/>
        <end position="543"/>
    </location>
</feature>
<feature type="binding site" evidence="5">
    <location>
        <position position="252"/>
    </location>
    <ligand>
        <name>ATP</name>
        <dbReference type="ChEBI" id="CHEBI:30616"/>
    </ligand>
</feature>
<dbReference type="SUPFAM" id="SSF56112">
    <property type="entry name" value="Protein kinase-like (PK-like)"/>
    <property type="match status" value="1"/>
</dbReference>
<feature type="region of interest" description="Disordered" evidence="6">
    <location>
        <begin position="516"/>
        <end position="566"/>
    </location>
</feature>
<keyword evidence="1" id="KW-0808">Transferase</keyword>
<feature type="transmembrane region" description="Helical" evidence="7">
    <location>
        <begin position="33"/>
        <end position="51"/>
    </location>
</feature>
<dbReference type="CDD" id="cd14014">
    <property type="entry name" value="STKc_PknB_like"/>
    <property type="match status" value="1"/>
</dbReference>
<gene>
    <name evidence="9" type="ORF">CYFUS_008530</name>
</gene>
<sequence>MLSSNRSGHVAPLGSKLLAEHFRTDAAARETSVAQFNSMVCLVFLLSGLGLGNLLGWPRAMCVVVMCAGYSGYYALLYRVLRRGWFHPAICWFNVCLENSAVGALFIFDIVFADAEQALSNPSAVLWSAIIVLAALRSNLKLALFAGGLVAAEMLSLYFFVALPRMSEPIPLMFTPALMGQRAAYYFITGWMAALVASHLMRKAEEALRAIRAKDLLGKYFLHERLGVGGMAEVFRATYSPEGGFEKVVAIKRILPAYAEDKDFVTLFRREAELVSLLNHPNIVQVLDVGRFEDTYFMAMEYVEGVSLRELLKLCGPLPPAAVALIGAEMGQALDYVHRRTASDGTPLNLVHRDVNPPNILLSRIGEVKLGDFGVARAAIHVRLTRADRVRGKLGYLAPEQARGESFDGRADLFALGLSLHEALTGRRVFAGEDASDTMRSEPPVFLLPPSGYRPDIPPALDAAIMGLLDWKVARRTPRGLRLREQLCELTGPFAPYPQGQEALARLVQEAMARKRELLPGEPSDRGTEREGTLFAKSEEPTAVLSGDNMPGGVLTNPTGRRTGER</sequence>
<dbReference type="EMBL" id="CP022098">
    <property type="protein sequence ID" value="ATB43051.1"/>
    <property type="molecule type" value="Genomic_DNA"/>
</dbReference>
<evidence type="ECO:0000256" key="1">
    <source>
        <dbReference type="ARBA" id="ARBA00022679"/>
    </source>
</evidence>
<evidence type="ECO:0000256" key="5">
    <source>
        <dbReference type="PROSITE-ProRule" id="PRU10141"/>
    </source>
</evidence>
<feature type="transmembrane region" description="Helical" evidence="7">
    <location>
        <begin position="57"/>
        <end position="77"/>
    </location>
</feature>
<dbReference type="Pfam" id="PF00069">
    <property type="entry name" value="Pkinase"/>
    <property type="match status" value="1"/>
</dbReference>
<keyword evidence="4 5" id="KW-0067">ATP-binding</keyword>
<organism evidence="9 10">
    <name type="scientific">Cystobacter fuscus</name>
    <dbReference type="NCBI Taxonomy" id="43"/>
    <lineage>
        <taxon>Bacteria</taxon>
        <taxon>Pseudomonadati</taxon>
        <taxon>Myxococcota</taxon>
        <taxon>Myxococcia</taxon>
        <taxon>Myxococcales</taxon>
        <taxon>Cystobacterineae</taxon>
        <taxon>Archangiaceae</taxon>
        <taxon>Cystobacter</taxon>
    </lineage>
</organism>
<dbReference type="InterPro" id="IPR011009">
    <property type="entry name" value="Kinase-like_dom_sf"/>
</dbReference>
<feature type="transmembrane region" description="Helical" evidence="7">
    <location>
        <begin position="89"/>
        <end position="112"/>
    </location>
</feature>
<dbReference type="KEGG" id="cfus:CYFUS_008530"/>
<keyword evidence="7" id="KW-0812">Transmembrane</keyword>
<keyword evidence="9" id="KW-0723">Serine/threonine-protein kinase</keyword>
<evidence type="ECO:0000256" key="3">
    <source>
        <dbReference type="ARBA" id="ARBA00022777"/>
    </source>
</evidence>
<keyword evidence="3 9" id="KW-0418">Kinase</keyword>
<keyword evidence="7" id="KW-1133">Transmembrane helix</keyword>
<dbReference type="RefSeq" id="WP_095992567.1">
    <property type="nucleotide sequence ID" value="NZ_CP022098.1"/>
</dbReference>
<dbReference type="Proteomes" id="UP000217257">
    <property type="component" value="Chromosome"/>
</dbReference>
<dbReference type="PANTHER" id="PTHR43289:SF6">
    <property type="entry name" value="SERINE_THREONINE-PROTEIN KINASE NEKL-3"/>
    <property type="match status" value="1"/>
</dbReference>
<dbReference type="Gene3D" id="1.10.510.10">
    <property type="entry name" value="Transferase(Phosphotransferase) domain 1"/>
    <property type="match status" value="1"/>
</dbReference>
<evidence type="ECO:0000259" key="8">
    <source>
        <dbReference type="PROSITE" id="PS50011"/>
    </source>
</evidence>
<dbReference type="GO" id="GO:0005524">
    <property type="term" value="F:ATP binding"/>
    <property type="evidence" value="ECO:0007669"/>
    <property type="project" value="UniProtKB-UniRule"/>
</dbReference>
<evidence type="ECO:0000313" key="10">
    <source>
        <dbReference type="Proteomes" id="UP000217257"/>
    </source>
</evidence>
<dbReference type="AlphaFoldDB" id="A0A250JI28"/>
<dbReference type="Gene3D" id="3.30.200.20">
    <property type="entry name" value="Phosphorylase Kinase, domain 1"/>
    <property type="match status" value="1"/>
</dbReference>
<dbReference type="PROSITE" id="PS00107">
    <property type="entry name" value="PROTEIN_KINASE_ATP"/>
    <property type="match status" value="1"/>
</dbReference>
<feature type="transmembrane region" description="Helical" evidence="7">
    <location>
        <begin position="118"/>
        <end position="136"/>
    </location>
</feature>
<proteinExistence type="predicted"/>
<name>A0A250JI28_9BACT</name>